<evidence type="ECO:0000313" key="11">
    <source>
        <dbReference type="RefSeq" id="XP_038980066.1"/>
    </source>
</evidence>
<accession>A0A8B9A0G0</accession>
<comment type="subcellular location">
    <subcellularLocation>
        <location evidence="1">Membrane</location>
        <topology evidence="1">Multi-pass membrane protein</topology>
    </subcellularLocation>
</comment>
<dbReference type="PANTHER" id="PTHR45683">
    <property type="entry name" value="MITOCHONDRIAL NICOTINAMIDE ADENINE DINUCLEOTIDE TRANSPORTER 1-RELATED-RELATED"/>
    <property type="match status" value="1"/>
</dbReference>
<reference evidence="10" key="1">
    <citation type="journal article" date="2019" name="Nat. Commun.">
        <title>Genome-wide association mapping of date palm fruit traits.</title>
        <authorList>
            <person name="Hazzouri K.M."/>
            <person name="Gros-Balthazard M."/>
            <person name="Flowers J.M."/>
            <person name="Copetti D."/>
            <person name="Lemansour A."/>
            <person name="Lebrun M."/>
            <person name="Masmoudi K."/>
            <person name="Ferrand S."/>
            <person name="Dhar M.I."/>
            <person name="Fresquez Z.A."/>
            <person name="Rosas U."/>
            <person name="Zhang J."/>
            <person name="Talag J."/>
            <person name="Lee S."/>
            <person name="Kudrna D."/>
            <person name="Powell R.F."/>
            <person name="Leitch I.J."/>
            <person name="Krueger R.R."/>
            <person name="Wing R.A."/>
            <person name="Amiri K.M.A."/>
            <person name="Purugganan M.D."/>
        </authorList>
    </citation>
    <scope>NUCLEOTIDE SEQUENCE [LARGE SCALE GENOMIC DNA]</scope>
    <source>
        <strain evidence="10">cv. Khalas</strain>
    </source>
</reference>
<keyword evidence="3 9" id="KW-0813">Transport</keyword>
<evidence type="ECO:0000256" key="1">
    <source>
        <dbReference type="ARBA" id="ARBA00004141"/>
    </source>
</evidence>
<dbReference type="GO" id="GO:0006862">
    <property type="term" value="P:nucleotide transport"/>
    <property type="evidence" value="ECO:0007669"/>
    <property type="project" value="InterPro"/>
</dbReference>
<feature type="repeat" description="Solcar" evidence="8">
    <location>
        <begin position="2"/>
        <end position="91"/>
    </location>
</feature>
<dbReference type="SUPFAM" id="SSF103506">
    <property type="entry name" value="Mitochondrial carrier"/>
    <property type="match status" value="1"/>
</dbReference>
<evidence type="ECO:0000256" key="7">
    <source>
        <dbReference type="ARBA" id="ARBA00023136"/>
    </source>
</evidence>
<gene>
    <name evidence="11" type="primary">LOC103723679</name>
</gene>
<keyword evidence="7 8" id="KW-0472">Membrane</keyword>
<dbReference type="Pfam" id="PF00153">
    <property type="entry name" value="Mito_carr"/>
    <property type="match status" value="3"/>
</dbReference>
<reference evidence="11" key="2">
    <citation type="submission" date="2025-08" db="UniProtKB">
        <authorList>
            <consortium name="RefSeq"/>
        </authorList>
    </citation>
    <scope>IDENTIFICATION</scope>
    <source>
        <tissue evidence="11">Young leaves</tissue>
    </source>
</reference>
<organism evidence="10 11">
    <name type="scientific">Phoenix dactylifera</name>
    <name type="common">Date palm</name>
    <dbReference type="NCBI Taxonomy" id="42345"/>
    <lineage>
        <taxon>Eukaryota</taxon>
        <taxon>Viridiplantae</taxon>
        <taxon>Streptophyta</taxon>
        <taxon>Embryophyta</taxon>
        <taxon>Tracheophyta</taxon>
        <taxon>Spermatophyta</taxon>
        <taxon>Magnoliopsida</taxon>
        <taxon>Liliopsida</taxon>
        <taxon>Arecaceae</taxon>
        <taxon>Coryphoideae</taxon>
        <taxon>Phoeniceae</taxon>
        <taxon>Phoenix</taxon>
    </lineage>
</organism>
<feature type="repeat" description="Solcar" evidence="8">
    <location>
        <begin position="212"/>
        <end position="300"/>
    </location>
</feature>
<dbReference type="GeneID" id="103723679"/>
<keyword evidence="10" id="KW-1185">Reference proteome</keyword>
<dbReference type="RefSeq" id="XP_038980066.1">
    <property type="nucleotide sequence ID" value="XM_039124138.1"/>
</dbReference>
<dbReference type="InterPro" id="IPR018108">
    <property type="entry name" value="MCP_transmembrane"/>
</dbReference>
<dbReference type="Gene3D" id="1.50.40.10">
    <property type="entry name" value="Mitochondrial carrier domain"/>
    <property type="match status" value="1"/>
</dbReference>
<dbReference type="Proteomes" id="UP000228380">
    <property type="component" value="Chromosome 3"/>
</dbReference>
<name>A0A8B9A0G0_PHODC</name>
<keyword evidence="4 8" id="KW-0812">Transmembrane</keyword>
<proteinExistence type="inferred from homology"/>
<evidence type="ECO:0000256" key="9">
    <source>
        <dbReference type="RuleBase" id="RU000488"/>
    </source>
</evidence>
<dbReference type="AlphaFoldDB" id="A0A8B9A0G0"/>
<dbReference type="GO" id="GO:0055085">
    <property type="term" value="P:transmembrane transport"/>
    <property type="evidence" value="ECO:0007669"/>
    <property type="project" value="InterPro"/>
</dbReference>
<keyword evidence="5" id="KW-0677">Repeat</keyword>
<keyword evidence="6" id="KW-1133">Transmembrane helix</keyword>
<evidence type="ECO:0000256" key="6">
    <source>
        <dbReference type="ARBA" id="ARBA00022989"/>
    </source>
</evidence>
<dbReference type="InterPro" id="IPR044712">
    <property type="entry name" value="SLC25A32-like"/>
</dbReference>
<evidence type="ECO:0000256" key="3">
    <source>
        <dbReference type="ARBA" id="ARBA00022448"/>
    </source>
</evidence>
<evidence type="ECO:0000256" key="2">
    <source>
        <dbReference type="ARBA" id="ARBA00006375"/>
    </source>
</evidence>
<dbReference type="InterPro" id="IPR023395">
    <property type="entry name" value="MCP_dom_sf"/>
</dbReference>
<evidence type="ECO:0000256" key="4">
    <source>
        <dbReference type="ARBA" id="ARBA00022692"/>
    </source>
</evidence>
<comment type="similarity">
    <text evidence="2 9">Belongs to the mitochondrial carrier (TC 2.A.29) family.</text>
</comment>
<sequence length="321" mass="35617">MSDALISGLAGAGGGIIAQLLTYPLQTVNTRQQTERDPSESSARDGTVRQMYQVVKHEGWGRLYGGLAPSLVGTAASQGVYYYFYQIFRNRAETAARDRWKKGIGDGSVGMFKSLVVAAFSGCVNVLLTNPIWVVVTRMQTHKKTDKKHVTRALPCVPDEAIQAAIIEPPSYRTGHVVQELYDEAGLWGFWKGVVPTLIMVSNPSIQFMLYETLLKKMKIKRASNGKGTDGFTALESRLQMKQGHDDDKRHQYKGTFDAITKMIRYEGLSGFYKGMNTKVVQSVFAAAVLFMVKEELVKAARFLVTGELRSINNSRSKARS</sequence>
<evidence type="ECO:0000256" key="5">
    <source>
        <dbReference type="ARBA" id="ARBA00022737"/>
    </source>
</evidence>
<evidence type="ECO:0000313" key="10">
    <source>
        <dbReference type="Proteomes" id="UP000228380"/>
    </source>
</evidence>
<dbReference type="GO" id="GO:0016020">
    <property type="term" value="C:membrane"/>
    <property type="evidence" value="ECO:0007669"/>
    <property type="project" value="UniProtKB-SubCell"/>
</dbReference>
<protein>
    <submittedName>
        <fullName evidence="11">Peroxisomal nicotinamide adenine dinucleotide carrier isoform X2</fullName>
    </submittedName>
</protein>
<dbReference type="PROSITE" id="PS50920">
    <property type="entry name" value="SOLCAR"/>
    <property type="match status" value="2"/>
</dbReference>
<evidence type="ECO:0000256" key="8">
    <source>
        <dbReference type="PROSITE-ProRule" id="PRU00282"/>
    </source>
</evidence>